<evidence type="ECO:0000313" key="2">
    <source>
        <dbReference type="Proteomes" id="UP000054783"/>
    </source>
</evidence>
<proteinExistence type="predicted"/>
<reference evidence="1 2" key="1">
    <citation type="submission" date="2015-01" db="EMBL/GenBank/DDBJ databases">
        <title>Evolution of Trichinella species and genotypes.</title>
        <authorList>
            <person name="Korhonen P.K."/>
            <person name="Edoardo P."/>
            <person name="Giuseppe L.R."/>
            <person name="Gasser R.B."/>
        </authorList>
    </citation>
    <scope>NUCLEOTIDE SEQUENCE [LARGE SCALE GENOMIC DNA]</scope>
    <source>
        <strain evidence="1">ISS2496</strain>
    </source>
</reference>
<comment type="caution">
    <text evidence="1">The sequence shown here is derived from an EMBL/GenBank/DDBJ whole genome shotgun (WGS) entry which is preliminary data.</text>
</comment>
<feature type="non-terminal residue" evidence="1">
    <location>
        <position position="1"/>
    </location>
</feature>
<protein>
    <submittedName>
        <fullName evidence="1">Uncharacterized protein</fullName>
    </submittedName>
</protein>
<accession>A0A0V0XEN4</accession>
<gene>
    <name evidence="1" type="ORF">T12_12135</name>
</gene>
<dbReference type="Proteomes" id="UP000054783">
    <property type="component" value="Unassembled WGS sequence"/>
</dbReference>
<name>A0A0V0XEN4_9BILA</name>
<keyword evidence="2" id="KW-1185">Reference proteome</keyword>
<evidence type="ECO:0000313" key="1">
    <source>
        <dbReference type="EMBL" id="KRX86083.1"/>
    </source>
</evidence>
<dbReference type="AlphaFoldDB" id="A0A0V0XEN4"/>
<sequence length="35" mass="4128">LNTSNISVCRHVLIYISRLPYHRIGPNPATIWYKM</sequence>
<organism evidence="1 2">
    <name type="scientific">Trichinella patagoniensis</name>
    <dbReference type="NCBI Taxonomy" id="990121"/>
    <lineage>
        <taxon>Eukaryota</taxon>
        <taxon>Metazoa</taxon>
        <taxon>Ecdysozoa</taxon>
        <taxon>Nematoda</taxon>
        <taxon>Enoplea</taxon>
        <taxon>Dorylaimia</taxon>
        <taxon>Trichinellida</taxon>
        <taxon>Trichinellidae</taxon>
        <taxon>Trichinella</taxon>
    </lineage>
</organism>
<dbReference type="EMBL" id="JYDQ01005107">
    <property type="protein sequence ID" value="KRX86083.1"/>
    <property type="molecule type" value="Genomic_DNA"/>
</dbReference>